<organism evidence="2 3">
    <name type="scientific">Laccaria amethystina LaAM-08-1</name>
    <dbReference type="NCBI Taxonomy" id="1095629"/>
    <lineage>
        <taxon>Eukaryota</taxon>
        <taxon>Fungi</taxon>
        <taxon>Dikarya</taxon>
        <taxon>Basidiomycota</taxon>
        <taxon>Agaricomycotina</taxon>
        <taxon>Agaricomycetes</taxon>
        <taxon>Agaricomycetidae</taxon>
        <taxon>Agaricales</taxon>
        <taxon>Agaricineae</taxon>
        <taxon>Hydnangiaceae</taxon>
        <taxon>Laccaria</taxon>
    </lineage>
</organism>
<gene>
    <name evidence="2" type="ORF">K443DRAFT_679212</name>
</gene>
<keyword evidence="1" id="KW-0732">Signal</keyword>
<evidence type="ECO:0000313" key="2">
    <source>
        <dbReference type="EMBL" id="KIK00414.1"/>
    </source>
</evidence>
<dbReference type="Proteomes" id="UP000054477">
    <property type="component" value="Unassembled WGS sequence"/>
</dbReference>
<keyword evidence="3" id="KW-1185">Reference proteome</keyword>
<protein>
    <submittedName>
        <fullName evidence="2">Uncharacterized protein</fullName>
    </submittedName>
</protein>
<feature type="chain" id="PRO_5002206296" evidence="1">
    <location>
        <begin position="23"/>
        <end position="82"/>
    </location>
</feature>
<evidence type="ECO:0000256" key="1">
    <source>
        <dbReference type="SAM" id="SignalP"/>
    </source>
</evidence>
<accession>A0A0C9XFL9</accession>
<name>A0A0C9XFL9_9AGAR</name>
<proteinExistence type="predicted"/>
<evidence type="ECO:0000313" key="3">
    <source>
        <dbReference type="Proteomes" id="UP000054477"/>
    </source>
</evidence>
<dbReference type="HOGENOM" id="CLU_2558656_0_0_1"/>
<reference evidence="2 3" key="1">
    <citation type="submission" date="2014-04" db="EMBL/GenBank/DDBJ databases">
        <authorList>
            <consortium name="DOE Joint Genome Institute"/>
            <person name="Kuo A."/>
            <person name="Kohler A."/>
            <person name="Nagy L.G."/>
            <person name="Floudas D."/>
            <person name="Copeland A."/>
            <person name="Barry K.W."/>
            <person name="Cichocki N."/>
            <person name="Veneault-Fourrey C."/>
            <person name="LaButti K."/>
            <person name="Lindquist E.A."/>
            <person name="Lipzen A."/>
            <person name="Lundell T."/>
            <person name="Morin E."/>
            <person name="Murat C."/>
            <person name="Sun H."/>
            <person name="Tunlid A."/>
            <person name="Henrissat B."/>
            <person name="Grigoriev I.V."/>
            <person name="Hibbett D.S."/>
            <person name="Martin F."/>
            <person name="Nordberg H.P."/>
            <person name="Cantor M.N."/>
            <person name="Hua S.X."/>
        </authorList>
    </citation>
    <scope>NUCLEOTIDE SEQUENCE [LARGE SCALE GENOMIC DNA]</scope>
    <source>
        <strain evidence="2 3">LaAM-08-1</strain>
    </source>
</reference>
<dbReference type="AlphaFoldDB" id="A0A0C9XFL9"/>
<dbReference type="EMBL" id="KN838626">
    <property type="protein sequence ID" value="KIK00414.1"/>
    <property type="molecule type" value="Genomic_DNA"/>
</dbReference>
<sequence length="82" mass="9269">MVAWRAGGNGHWSWSMLCHTLLDPVLVPSVFRYEDSETVSSVLPGLKFPKLLTMRLTCLKNEIISVVTIASETLRNFAFEEK</sequence>
<reference evidence="3" key="2">
    <citation type="submission" date="2015-01" db="EMBL/GenBank/DDBJ databases">
        <title>Evolutionary Origins and Diversification of the Mycorrhizal Mutualists.</title>
        <authorList>
            <consortium name="DOE Joint Genome Institute"/>
            <consortium name="Mycorrhizal Genomics Consortium"/>
            <person name="Kohler A."/>
            <person name="Kuo A."/>
            <person name="Nagy L.G."/>
            <person name="Floudas D."/>
            <person name="Copeland A."/>
            <person name="Barry K.W."/>
            <person name="Cichocki N."/>
            <person name="Veneault-Fourrey C."/>
            <person name="LaButti K."/>
            <person name="Lindquist E.A."/>
            <person name="Lipzen A."/>
            <person name="Lundell T."/>
            <person name="Morin E."/>
            <person name="Murat C."/>
            <person name="Riley R."/>
            <person name="Ohm R."/>
            <person name="Sun H."/>
            <person name="Tunlid A."/>
            <person name="Henrissat B."/>
            <person name="Grigoriev I.V."/>
            <person name="Hibbett D.S."/>
            <person name="Martin F."/>
        </authorList>
    </citation>
    <scope>NUCLEOTIDE SEQUENCE [LARGE SCALE GENOMIC DNA]</scope>
    <source>
        <strain evidence="3">LaAM-08-1</strain>
    </source>
</reference>
<feature type="signal peptide" evidence="1">
    <location>
        <begin position="1"/>
        <end position="22"/>
    </location>
</feature>